<proteinExistence type="predicted"/>
<comment type="caution">
    <text evidence="2">The sequence shown here is derived from an EMBL/GenBank/DDBJ whole genome shotgun (WGS) entry which is preliminary data.</text>
</comment>
<protein>
    <submittedName>
        <fullName evidence="2">Uncharacterized protein</fullName>
    </submittedName>
</protein>
<evidence type="ECO:0000313" key="2">
    <source>
        <dbReference type="EMBL" id="GBO14048.1"/>
    </source>
</evidence>
<dbReference type="EMBL" id="BGPR01038238">
    <property type="protein sequence ID" value="GBO14048.1"/>
    <property type="molecule type" value="Genomic_DNA"/>
</dbReference>
<evidence type="ECO:0000313" key="3">
    <source>
        <dbReference type="Proteomes" id="UP000499080"/>
    </source>
</evidence>
<keyword evidence="3" id="KW-1185">Reference proteome</keyword>
<sequence length="136" mass="15614">MKPRCIKCNGEHAERDCNIKEKIEEPTRINCGEKDHLAAWKGCKALPVLMKTAERRPRRSYAQAVAADRKNEKRTEGKAKETETSKDMDITELKESQQTLREVQTLIQDFPTLLETAKLCHNAKTKQEKFLSCSTH</sequence>
<reference evidence="2 3" key="1">
    <citation type="journal article" date="2019" name="Sci. Rep.">
        <title>Orb-weaving spider Araneus ventricosus genome elucidates the spidroin gene catalogue.</title>
        <authorList>
            <person name="Kono N."/>
            <person name="Nakamura H."/>
            <person name="Ohtoshi R."/>
            <person name="Moran D.A.P."/>
            <person name="Shinohara A."/>
            <person name="Yoshida Y."/>
            <person name="Fujiwara M."/>
            <person name="Mori M."/>
            <person name="Tomita M."/>
            <person name="Arakawa K."/>
        </authorList>
    </citation>
    <scope>NUCLEOTIDE SEQUENCE [LARGE SCALE GENOMIC DNA]</scope>
</reference>
<dbReference type="AlphaFoldDB" id="A0A4Y2UME7"/>
<organism evidence="2 3">
    <name type="scientific">Araneus ventricosus</name>
    <name type="common">Orbweaver spider</name>
    <name type="synonym">Epeira ventricosa</name>
    <dbReference type="NCBI Taxonomy" id="182803"/>
    <lineage>
        <taxon>Eukaryota</taxon>
        <taxon>Metazoa</taxon>
        <taxon>Ecdysozoa</taxon>
        <taxon>Arthropoda</taxon>
        <taxon>Chelicerata</taxon>
        <taxon>Arachnida</taxon>
        <taxon>Araneae</taxon>
        <taxon>Araneomorphae</taxon>
        <taxon>Entelegynae</taxon>
        <taxon>Araneoidea</taxon>
        <taxon>Araneidae</taxon>
        <taxon>Araneus</taxon>
    </lineage>
</organism>
<accession>A0A4Y2UME7</accession>
<feature type="compositionally biased region" description="Basic and acidic residues" evidence="1">
    <location>
        <begin position="67"/>
        <end position="90"/>
    </location>
</feature>
<gene>
    <name evidence="2" type="ORF">AVEN_275228_1</name>
</gene>
<name>A0A4Y2UME7_ARAVE</name>
<evidence type="ECO:0000256" key="1">
    <source>
        <dbReference type="SAM" id="MobiDB-lite"/>
    </source>
</evidence>
<dbReference type="Proteomes" id="UP000499080">
    <property type="component" value="Unassembled WGS sequence"/>
</dbReference>
<feature type="region of interest" description="Disordered" evidence="1">
    <location>
        <begin position="54"/>
        <end position="90"/>
    </location>
</feature>